<comment type="caution">
    <text evidence="3">The sequence shown here is derived from an EMBL/GenBank/DDBJ whole genome shotgun (WGS) entry which is preliminary data.</text>
</comment>
<dbReference type="InterPro" id="IPR011009">
    <property type="entry name" value="Kinase-like_dom_sf"/>
</dbReference>
<dbReference type="SUPFAM" id="SSF56112">
    <property type="entry name" value="Protein kinase-like (PK-like)"/>
    <property type="match status" value="1"/>
</dbReference>
<evidence type="ECO:0000256" key="1">
    <source>
        <dbReference type="SAM" id="MobiDB-lite"/>
    </source>
</evidence>
<reference evidence="3 4" key="1">
    <citation type="submission" date="2018-04" db="EMBL/GenBank/DDBJ databases">
        <authorList>
            <person name="Zhang X."/>
            <person name="Yuan J."/>
            <person name="Li F."/>
            <person name="Xiang J."/>
        </authorList>
    </citation>
    <scope>NUCLEOTIDE SEQUENCE [LARGE SCALE GENOMIC DNA]</scope>
    <source>
        <tissue evidence="3">Muscle</tissue>
    </source>
</reference>
<dbReference type="SMART" id="SM00220">
    <property type="entry name" value="S_TKc"/>
    <property type="match status" value="1"/>
</dbReference>
<dbReference type="PANTHER" id="PTHR44329:SF293">
    <property type="entry name" value="MITOGEN-ACTIVATED PROTEIN KINASE KINASE KINASE"/>
    <property type="match status" value="1"/>
</dbReference>
<dbReference type="PROSITE" id="PS50011">
    <property type="entry name" value="PROTEIN_KINASE_DOM"/>
    <property type="match status" value="1"/>
</dbReference>
<name>A0A3R7ML82_PENVA</name>
<keyword evidence="3" id="KW-0675">Receptor</keyword>
<dbReference type="PANTHER" id="PTHR44329">
    <property type="entry name" value="SERINE/THREONINE-PROTEIN KINASE TNNI3K-RELATED"/>
    <property type="match status" value="1"/>
</dbReference>
<dbReference type="STRING" id="6689.A0A3R7ML82"/>
<proteinExistence type="predicted"/>
<feature type="compositionally biased region" description="Basic and acidic residues" evidence="1">
    <location>
        <begin position="59"/>
        <end position="70"/>
    </location>
</feature>
<feature type="domain" description="Protein kinase" evidence="2">
    <location>
        <begin position="161"/>
        <end position="379"/>
    </location>
</feature>
<gene>
    <name evidence="3" type="ORF">C7M84_006531</name>
</gene>
<reference evidence="3 4" key="2">
    <citation type="submission" date="2019-01" db="EMBL/GenBank/DDBJ databases">
        <title>The decoding of complex shrimp genome reveals the adaptation for benthos swimmer, frequently molting mechanism and breeding impact on genome.</title>
        <authorList>
            <person name="Sun Y."/>
            <person name="Gao Y."/>
            <person name="Yu Y."/>
        </authorList>
    </citation>
    <scope>NUCLEOTIDE SEQUENCE [LARGE SCALE GENOMIC DNA]</scope>
    <source>
        <tissue evidence="3">Muscle</tissue>
    </source>
</reference>
<keyword evidence="4" id="KW-1185">Reference proteome</keyword>
<feature type="compositionally biased region" description="Basic and acidic residues" evidence="1">
    <location>
        <begin position="14"/>
        <end position="36"/>
    </location>
</feature>
<keyword evidence="3" id="KW-0808">Transferase</keyword>
<keyword evidence="3" id="KW-0418">Kinase</keyword>
<dbReference type="EMBL" id="QCYY01000183">
    <property type="protein sequence ID" value="ROT85792.1"/>
    <property type="molecule type" value="Genomic_DNA"/>
</dbReference>
<dbReference type="Pfam" id="PF00069">
    <property type="entry name" value="Pkinase"/>
    <property type="match status" value="1"/>
</dbReference>
<dbReference type="AlphaFoldDB" id="A0A3R7ML82"/>
<feature type="region of interest" description="Disordered" evidence="1">
    <location>
        <begin position="1"/>
        <end position="95"/>
    </location>
</feature>
<dbReference type="GO" id="GO:0005524">
    <property type="term" value="F:ATP binding"/>
    <property type="evidence" value="ECO:0007669"/>
    <property type="project" value="InterPro"/>
</dbReference>
<evidence type="ECO:0000259" key="2">
    <source>
        <dbReference type="PROSITE" id="PS50011"/>
    </source>
</evidence>
<protein>
    <submittedName>
        <fullName evidence="3">Putative receptor-interacting serine/threonine-protein kinase 3-like</fullName>
    </submittedName>
</protein>
<dbReference type="InterPro" id="IPR051681">
    <property type="entry name" value="Ser/Thr_Kinases-Pseudokinases"/>
</dbReference>
<evidence type="ECO:0000313" key="3">
    <source>
        <dbReference type="EMBL" id="ROT85792.1"/>
    </source>
</evidence>
<sequence>MAKENLKDFLAFLDNERRTSRRPAQEVHEQSQDHTSRPLRGLKRRSSDDDEPQPKRRAAAHERDASPEPQRRKRGRSSDEQEDEGQPAQKKRVRTILIEPQPVKKSAEFQACMSDLYSIEFQAPLAQRWPVPVEVDMLRHFCERHRVPLLSLERVHELLGERAQEMIGHGSFGHAFRNTRGDLVMKCASNLFAFRTLVMEAKFMTLFSGCPGFQRVEGVCPENMCLVTKYAGPTLKQVALPAAHRLAVVEVVCRVLQNMHAEGFAHNHVKAANVCVSDSQEVTLIDFGLTMTFGCFPRLAIKWGKRLTYAPEICNSKAGICSRASDSYSVGKLLSAVLPGLETPEPARRWVAGSQLRTPNQRPYLAELLQVLGAHKGSN</sequence>
<dbReference type="InterPro" id="IPR000719">
    <property type="entry name" value="Prot_kinase_dom"/>
</dbReference>
<dbReference type="OrthoDB" id="6373017at2759"/>
<accession>A0A3R7ML82</accession>
<dbReference type="Proteomes" id="UP000283509">
    <property type="component" value="Unassembled WGS sequence"/>
</dbReference>
<dbReference type="Gene3D" id="1.10.510.10">
    <property type="entry name" value="Transferase(Phosphotransferase) domain 1"/>
    <property type="match status" value="1"/>
</dbReference>
<evidence type="ECO:0000313" key="4">
    <source>
        <dbReference type="Proteomes" id="UP000283509"/>
    </source>
</evidence>
<dbReference type="GO" id="GO:0004706">
    <property type="term" value="F:JUN kinase kinase kinase activity"/>
    <property type="evidence" value="ECO:0007669"/>
    <property type="project" value="TreeGrafter"/>
</dbReference>
<organism evidence="3 4">
    <name type="scientific">Penaeus vannamei</name>
    <name type="common">Whiteleg shrimp</name>
    <name type="synonym">Litopenaeus vannamei</name>
    <dbReference type="NCBI Taxonomy" id="6689"/>
    <lineage>
        <taxon>Eukaryota</taxon>
        <taxon>Metazoa</taxon>
        <taxon>Ecdysozoa</taxon>
        <taxon>Arthropoda</taxon>
        <taxon>Crustacea</taxon>
        <taxon>Multicrustacea</taxon>
        <taxon>Malacostraca</taxon>
        <taxon>Eumalacostraca</taxon>
        <taxon>Eucarida</taxon>
        <taxon>Decapoda</taxon>
        <taxon>Dendrobranchiata</taxon>
        <taxon>Penaeoidea</taxon>
        <taxon>Penaeidae</taxon>
        <taxon>Penaeus</taxon>
    </lineage>
</organism>